<dbReference type="GO" id="GO:0046983">
    <property type="term" value="F:protein dimerization activity"/>
    <property type="evidence" value="ECO:0007669"/>
    <property type="project" value="InterPro"/>
</dbReference>
<evidence type="ECO:0000256" key="1">
    <source>
        <dbReference type="ARBA" id="ARBA00022603"/>
    </source>
</evidence>
<dbReference type="AlphaFoldDB" id="A0A835CLV1"/>
<evidence type="ECO:0000256" key="3">
    <source>
        <dbReference type="ARBA" id="ARBA00022691"/>
    </source>
</evidence>
<dbReference type="Gene3D" id="3.40.50.150">
    <property type="entry name" value="Vaccinia Virus protein VP39"/>
    <property type="match status" value="2"/>
</dbReference>
<keyword evidence="1 6" id="KW-0489">Methyltransferase</keyword>
<organism evidence="6 7">
    <name type="scientific">Senna tora</name>
    <dbReference type="NCBI Taxonomy" id="362788"/>
    <lineage>
        <taxon>Eukaryota</taxon>
        <taxon>Viridiplantae</taxon>
        <taxon>Streptophyta</taxon>
        <taxon>Embryophyta</taxon>
        <taxon>Tracheophyta</taxon>
        <taxon>Spermatophyta</taxon>
        <taxon>Magnoliopsida</taxon>
        <taxon>eudicotyledons</taxon>
        <taxon>Gunneridae</taxon>
        <taxon>Pentapetalae</taxon>
        <taxon>rosids</taxon>
        <taxon>fabids</taxon>
        <taxon>Fabales</taxon>
        <taxon>Fabaceae</taxon>
        <taxon>Caesalpinioideae</taxon>
        <taxon>Cassia clade</taxon>
        <taxon>Senna</taxon>
    </lineage>
</organism>
<dbReference type="Gene3D" id="1.10.10.10">
    <property type="entry name" value="Winged helix-like DNA-binding domain superfamily/Winged helix DNA-binding domain"/>
    <property type="match status" value="1"/>
</dbReference>
<dbReference type="FunFam" id="1.10.10.10:FF:000357">
    <property type="entry name" value="Caffeic acid 3-O-methyltransferase"/>
    <property type="match status" value="1"/>
</dbReference>
<sequence length="395" mass="43817">MALQTTIELGVFDVIAKAGEGAKLSANDIADQLPTKNPDAPKMLDRLLGLLATHSILHCSSAQTHTDDDDASTVSQRLYSLAPASKFFARDADAMSLGPILTLIQHKVFLESWDHLKDTIMEGGSPFEKAHGVHQFEYLGLDSEFNKIFNISLTQHTSIVMKKILESYKGFENLNTLVDVGGGLGFNLSMITSKYPHIKAINFDLSHVIQQAPPYLGVEHVAGDMFESVPKADAIFMKVIAVESGITAMLDTTASTKCNFEVDVFMMAQDPGGKERNQHEFLQLAKAAGFKEDTTIEHHRKHAIRTIVKYTQGNVYKFGSTWYGFSGFAIDQIELSDMEYGGKACVGSLDFIDRSLPPPLIVLGLDKLSPIRLWSRTSRVWKRPMRMWQFAEANV</sequence>
<dbReference type="OrthoDB" id="1606438at2759"/>
<dbReference type="Pfam" id="PF08100">
    <property type="entry name" value="Dimerisation"/>
    <property type="match status" value="1"/>
</dbReference>
<reference evidence="6" key="1">
    <citation type="submission" date="2020-09" db="EMBL/GenBank/DDBJ databases">
        <title>Genome-Enabled Discovery of Anthraquinone Biosynthesis in Senna tora.</title>
        <authorList>
            <person name="Kang S.-H."/>
            <person name="Pandey R.P."/>
            <person name="Lee C.-M."/>
            <person name="Sim J.-S."/>
            <person name="Jeong J.-T."/>
            <person name="Choi B.-S."/>
            <person name="Jung M."/>
            <person name="Ginzburg D."/>
            <person name="Zhao K."/>
            <person name="Won S.Y."/>
            <person name="Oh T.-J."/>
            <person name="Yu Y."/>
            <person name="Kim N.-H."/>
            <person name="Lee O.R."/>
            <person name="Lee T.-H."/>
            <person name="Bashyal P."/>
            <person name="Kim T.-S."/>
            <person name="Lee W.-H."/>
            <person name="Kawkins C."/>
            <person name="Kim C.-K."/>
            <person name="Kim J.S."/>
            <person name="Ahn B.O."/>
            <person name="Rhee S.Y."/>
            <person name="Sohng J.K."/>
        </authorList>
    </citation>
    <scope>NUCLEOTIDE SEQUENCE</scope>
    <source>
        <tissue evidence="6">Leaf</tissue>
    </source>
</reference>
<dbReference type="InterPro" id="IPR001077">
    <property type="entry name" value="COMT_C"/>
</dbReference>
<dbReference type="PROSITE" id="PS51683">
    <property type="entry name" value="SAM_OMT_II"/>
    <property type="match status" value="1"/>
</dbReference>
<keyword evidence="2 6" id="KW-0808">Transferase</keyword>
<dbReference type="InterPro" id="IPR036388">
    <property type="entry name" value="WH-like_DNA-bd_sf"/>
</dbReference>
<feature type="domain" description="O-methyltransferase dimerisation" evidence="5">
    <location>
        <begin position="1"/>
        <end position="90"/>
    </location>
</feature>
<accession>A0A835CLV1</accession>
<dbReference type="SUPFAM" id="SSF46785">
    <property type="entry name" value="Winged helix' DNA-binding domain"/>
    <property type="match status" value="1"/>
</dbReference>
<keyword evidence="3" id="KW-0949">S-adenosyl-L-methionine</keyword>
<dbReference type="GO" id="GO:0008171">
    <property type="term" value="F:O-methyltransferase activity"/>
    <property type="evidence" value="ECO:0007669"/>
    <property type="project" value="InterPro"/>
</dbReference>
<evidence type="ECO:0000259" key="5">
    <source>
        <dbReference type="Pfam" id="PF08100"/>
    </source>
</evidence>
<name>A0A835CLV1_9FABA</name>
<protein>
    <submittedName>
        <fullName evidence="6">Caffeic acid 3-O-methyltransferase-like</fullName>
    </submittedName>
</protein>
<dbReference type="InterPro" id="IPR016461">
    <property type="entry name" value="COMT-like"/>
</dbReference>
<feature type="domain" description="O-methyltransferase C-terminal" evidence="4">
    <location>
        <begin position="113"/>
        <end position="240"/>
    </location>
</feature>
<keyword evidence="7" id="KW-1185">Reference proteome</keyword>
<evidence type="ECO:0000313" key="7">
    <source>
        <dbReference type="Proteomes" id="UP000634136"/>
    </source>
</evidence>
<proteinExistence type="predicted"/>
<dbReference type="InterPro" id="IPR036390">
    <property type="entry name" value="WH_DNA-bd_sf"/>
</dbReference>
<evidence type="ECO:0000259" key="4">
    <source>
        <dbReference type="Pfam" id="PF00891"/>
    </source>
</evidence>
<dbReference type="Proteomes" id="UP000634136">
    <property type="component" value="Unassembled WGS sequence"/>
</dbReference>
<comment type="caution">
    <text evidence="6">The sequence shown here is derived from an EMBL/GenBank/DDBJ whole genome shotgun (WGS) entry which is preliminary data.</text>
</comment>
<dbReference type="SUPFAM" id="SSF53335">
    <property type="entry name" value="S-adenosyl-L-methionine-dependent methyltransferases"/>
    <property type="match status" value="1"/>
</dbReference>
<dbReference type="PANTHER" id="PTHR11746">
    <property type="entry name" value="O-METHYLTRANSFERASE"/>
    <property type="match status" value="1"/>
</dbReference>
<gene>
    <name evidence="6" type="ORF">G2W53_000672</name>
</gene>
<dbReference type="InterPro" id="IPR029063">
    <property type="entry name" value="SAM-dependent_MTases_sf"/>
</dbReference>
<evidence type="ECO:0000313" key="6">
    <source>
        <dbReference type="EMBL" id="KAF7843767.1"/>
    </source>
</evidence>
<evidence type="ECO:0000256" key="2">
    <source>
        <dbReference type="ARBA" id="ARBA00022679"/>
    </source>
</evidence>
<dbReference type="EMBL" id="JAAIUW010000001">
    <property type="protein sequence ID" value="KAF7843767.1"/>
    <property type="molecule type" value="Genomic_DNA"/>
</dbReference>
<dbReference type="Pfam" id="PF00891">
    <property type="entry name" value="Methyltransf_2"/>
    <property type="match status" value="1"/>
</dbReference>
<dbReference type="InterPro" id="IPR012967">
    <property type="entry name" value="COMT_dimerisation"/>
</dbReference>
<dbReference type="GO" id="GO:0032259">
    <property type="term" value="P:methylation"/>
    <property type="evidence" value="ECO:0007669"/>
    <property type="project" value="UniProtKB-KW"/>
</dbReference>
<dbReference type="GO" id="GO:0008757">
    <property type="term" value="F:S-adenosylmethionine-dependent methyltransferase activity"/>
    <property type="evidence" value="ECO:0007669"/>
    <property type="project" value="UniProtKB-ARBA"/>
</dbReference>